<dbReference type="InterPro" id="IPR003611">
    <property type="entry name" value="NUMOD3"/>
</dbReference>
<dbReference type="InterPro" id="IPR035901">
    <property type="entry name" value="GIY-YIG_endonuc_sf"/>
</dbReference>
<feature type="domain" description="Nuclease associated modular" evidence="2">
    <location>
        <begin position="161"/>
        <end position="177"/>
    </location>
</feature>
<evidence type="ECO:0000259" key="2">
    <source>
        <dbReference type="SMART" id="SM00496"/>
    </source>
</evidence>
<evidence type="ECO:0000313" key="3">
    <source>
        <dbReference type="EMBL" id="CAB5220968.1"/>
    </source>
</evidence>
<feature type="region of interest" description="Disordered" evidence="1">
    <location>
        <begin position="135"/>
        <end position="201"/>
    </location>
</feature>
<feature type="compositionally biased region" description="Polar residues" evidence="1">
    <location>
        <begin position="166"/>
        <end position="175"/>
    </location>
</feature>
<dbReference type="SMART" id="SM00496">
    <property type="entry name" value="IENR2"/>
    <property type="match status" value="4"/>
</dbReference>
<dbReference type="Gene3D" id="3.40.1440.10">
    <property type="entry name" value="GIY-YIG endonuclease"/>
    <property type="match status" value="1"/>
</dbReference>
<dbReference type="GO" id="GO:0003677">
    <property type="term" value="F:DNA binding"/>
    <property type="evidence" value="ECO:0007669"/>
    <property type="project" value="InterPro"/>
</dbReference>
<reference evidence="3" key="1">
    <citation type="submission" date="2020-05" db="EMBL/GenBank/DDBJ databases">
        <authorList>
            <person name="Chiriac C."/>
            <person name="Salcher M."/>
            <person name="Ghai R."/>
            <person name="Kavagutti S V."/>
        </authorList>
    </citation>
    <scope>NUCLEOTIDE SEQUENCE</scope>
</reference>
<keyword evidence="3" id="KW-0255">Endonuclease</keyword>
<keyword evidence="3" id="KW-0540">Nuclease</keyword>
<name>A0A6J7WVY0_9CAUD</name>
<dbReference type="GO" id="GO:0004519">
    <property type="term" value="F:endonuclease activity"/>
    <property type="evidence" value="ECO:0007669"/>
    <property type="project" value="UniProtKB-KW"/>
</dbReference>
<feature type="compositionally biased region" description="Basic residues" evidence="1">
    <location>
        <begin position="190"/>
        <end position="201"/>
    </location>
</feature>
<dbReference type="EMBL" id="LR798286">
    <property type="protein sequence ID" value="CAB5220968.1"/>
    <property type="molecule type" value="Genomic_DNA"/>
</dbReference>
<evidence type="ECO:0000256" key="1">
    <source>
        <dbReference type="SAM" id="MobiDB-lite"/>
    </source>
</evidence>
<feature type="domain" description="Nuclease associated modular" evidence="2">
    <location>
        <begin position="110"/>
        <end position="126"/>
    </location>
</feature>
<protein>
    <submittedName>
        <fullName evidence="3">GrpIintron_endo, group I intron endonuclease</fullName>
    </submittedName>
</protein>
<feature type="domain" description="Nuclease associated modular" evidence="2">
    <location>
        <begin position="127"/>
        <end position="143"/>
    </location>
</feature>
<keyword evidence="3" id="KW-0378">Hydrolase</keyword>
<sequence length="201" mass="22277">MGDLYRLDFKSGKSYVGITRRTARERYVEHQQAAAKSQKGVVYKAWNKYGAPDLVILDSIGHISDLYQAEIDAIVKHGTRHPHGYNLTDGGDIPPSLSPEVAAKISARLKGRKLSPEHIAKVTSAVKGRPVSMEARAKSSAKQKGRTFTEETRTKMSVAAKARSVSEVTKVSMSEAQKRRRRAEGFLPQKPRKPALRRAQP</sequence>
<proteinExistence type="predicted"/>
<feature type="domain" description="Nuclease associated modular" evidence="2">
    <location>
        <begin position="144"/>
        <end position="160"/>
    </location>
</feature>
<organism evidence="3">
    <name type="scientific">uncultured Caudovirales phage</name>
    <dbReference type="NCBI Taxonomy" id="2100421"/>
    <lineage>
        <taxon>Viruses</taxon>
        <taxon>Duplodnaviria</taxon>
        <taxon>Heunggongvirae</taxon>
        <taxon>Uroviricota</taxon>
        <taxon>Caudoviricetes</taxon>
        <taxon>Peduoviridae</taxon>
        <taxon>Maltschvirus</taxon>
        <taxon>Maltschvirus maltsch</taxon>
    </lineage>
</organism>
<accession>A0A6J7WVY0</accession>
<gene>
    <name evidence="3" type="ORF">UFOVP241_57</name>
</gene>
<dbReference type="CDD" id="cd10443">
    <property type="entry name" value="GIY-YIG_HE_Tlr8p_PBC-V_like"/>
    <property type="match status" value="1"/>
</dbReference>